<sequence length="133" mass="15028">MQQQMQEKMTSVAAASAAVRLNLHNRKSKVPQYNTACNNPITIDVETLEDVETFTYLVSIINEHGVSDANMKTRIGNARTAYLQLKNICNSKQLSVKQHQTQNFQYNCQNSYSVLDGNVENYDSHHPEGTSVY</sequence>
<gene>
    <name evidence="1" type="ORF">SMTD_LOCUS1159</name>
</gene>
<proteinExistence type="predicted"/>
<protein>
    <submittedName>
        <fullName evidence="1">Uncharacterized protein</fullName>
    </submittedName>
</protein>
<reference evidence="1 2" key="1">
    <citation type="submission" date="2018-11" db="EMBL/GenBank/DDBJ databases">
        <authorList>
            <consortium name="Pathogen Informatics"/>
        </authorList>
    </citation>
    <scope>NUCLEOTIDE SEQUENCE [LARGE SCALE GENOMIC DNA]</scope>
    <source>
        <strain>Denwood</strain>
        <strain evidence="2">Zambia</strain>
    </source>
</reference>
<name>A0A183NGC3_9TREM</name>
<organism evidence="1 2">
    <name type="scientific">Schistosoma mattheei</name>
    <dbReference type="NCBI Taxonomy" id="31246"/>
    <lineage>
        <taxon>Eukaryota</taxon>
        <taxon>Metazoa</taxon>
        <taxon>Spiralia</taxon>
        <taxon>Lophotrochozoa</taxon>
        <taxon>Platyhelminthes</taxon>
        <taxon>Trematoda</taxon>
        <taxon>Digenea</taxon>
        <taxon>Strigeidida</taxon>
        <taxon>Schistosomatoidea</taxon>
        <taxon>Schistosomatidae</taxon>
        <taxon>Schistosoma</taxon>
    </lineage>
</organism>
<evidence type="ECO:0000313" key="1">
    <source>
        <dbReference type="EMBL" id="VDO75936.1"/>
    </source>
</evidence>
<dbReference type="EMBL" id="UZAL01001210">
    <property type="protein sequence ID" value="VDO75936.1"/>
    <property type="molecule type" value="Genomic_DNA"/>
</dbReference>
<dbReference type="Proteomes" id="UP000269396">
    <property type="component" value="Unassembled WGS sequence"/>
</dbReference>
<dbReference type="AlphaFoldDB" id="A0A183NGC3"/>
<keyword evidence="2" id="KW-1185">Reference proteome</keyword>
<accession>A0A183NGC3</accession>
<evidence type="ECO:0000313" key="2">
    <source>
        <dbReference type="Proteomes" id="UP000269396"/>
    </source>
</evidence>